<dbReference type="GO" id="GO:1903426">
    <property type="term" value="P:regulation of reactive oxygen species biosynthetic process"/>
    <property type="evidence" value="ECO:0007669"/>
    <property type="project" value="TreeGrafter"/>
</dbReference>
<feature type="non-terminal residue" evidence="2">
    <location>
        <position position="263"/>
    </location>
</feature>
<accession>A0A5N5SWM7</accession>
<dbReference type="GO" id="GO:0000285">
    <property type="term" value="F:1-phosphatidylinositol-3-phosphate 5-kinase activity"/>
    <property type="evidence" value="ECO:0007669"/>
    <property type="project" value="InterPro"/>
</dbReference>
<sequence length="263" mass="30532">MYFSNSLIPNKPKKTEYNDSPSKREDNPNVIFKPSHYFVTATLTKPASDASVQAALADFRARGGTIQNVCRCSSKTNDDEVKLSVREEIKKLEVEIEEKKRRENLKKFYFTEEGKIDALHPFNHQRISVLFSSFSQSFHFNSTFCVTPSVLTMDFYGRNDINLGAFLERYCFNSTYKCLSAICTAPFLHHVRKFVHGSGCIEILLRQMESSLDEMDSTTIYMWSWCKLCRQVSPVVPMSSDTWTFSFAKYLEFRFQESKINRR</sequence>
<evidence type="ECO:0000256" key="1">
    <source>
        <dbReference type="SAM" id="MobiDB-lite"/>
    </source>
</evidence>
<name>A0A5N5SWM7_9CRUS</name>
<dbReference type="GO" id="GO:0052810">
    <property type="term" value="F:1-phosphatidylinositol-5-kinase activity"/>
    <property type="evidence" value="ECO:0007669"/>
    <property type="project" value="TreeGrafter"/>
</dbReference>
<dbReference type="PANTHER" id="PTHR46715">
    <property type="entry name" value="1-PHOSPHATIDYLINOSITOL 3-PHOSPHATE 5-KINASE"/>
    <property type="match status" value="1"/>
</dbReference>
<proteinExistence type="predicted"/>
<dbReference type="Proteomes" id="UP000326759">
    <property type="component" value="Unassembled WGS sequence"/>
</dbReference>
<dbReference type="GO" id="GO:0012506">
    <property type="term" value="C:vesicle membrane"/>
    <property type="evidence" value="ECO:0007669"/>
    <property type="project" value="TreeGrafter"/>
</dbReference>
<gene>
    <name evidence="2" type="ORF">Anas_05636</name>
</gene>
<dbReference type="GO" id="GO:0090385">
    <property type="term" value="P:phagosome-lysosome fusion"/>
    <property type="evidence" value="ECO:0007669"/>
    <property type="project" value="TreeGrafter"/>
</dbReference>
<dbReference type="GO" id="GO:0031410">
    <property type="term" value="C:cytoplasmic vesicle"/>
    <property type="evidence" value="ECO:0007669"/>
    <property type="project" value="TreeGrafter"/>
</dbReference>
<feature type="compositionally biased region" description="Basic and acidic residues" evidence="1">
    <location>
        <begin position="13"/>
        <end position="27"/>
    </location>
</feature>
<reference evidence="2 3" key="1">
    <citation type="journal article" date="2019" name="PLoS Biol.">
        <title>Sex chromosomes control vertical transmission of feminizing Wolbachia symbionts in an isopod.</title>
        <authorList>
            <person name="Becking T."/>
            <person name="Chebbi M.A."/>
            <person name="Giraud I."/>
            <person name="Moumen B."/>
            <person name="Laverre T."/>
            <person name="Caubet Y."/>
            <person name="Peccoud J."/>
            <person name="Gilbert C."/>
            <person name="Cordaux R."/>
        </authorList>
    </citation>
    <scope>NUCLEOTIDE SEQUENCE [LARGE SCALE GENOMIC DNA]</scope>
    <source>
        <strain evidence="2">ANa2</strain>
        <tissue evidence="2">Whole body excluding digestive tract and cuticle</tissue>
    </source>
</reference>
<evidence type="ECO:0000313" key="3">
    <source>
        <dbReference type="Proteomes" id="UP000326759"/>
    </source>
</evidence>
<dbReference type="OrthoDB" id="158357at2759"/>
<comment type="caution">
    <text evidence="2">The sequence shown here is derived from an EMBL/GenBank/DDBJ whole genome shotgun (WGS) entry which is preliminary data.</text>
</comment>
<evidence type="ECO:0000313" key="2">
    <source>
        <dbReference type="EMBL" id="KAB7498623.1"/>
    </source>
</evidence>
<feature type="region of interest" description="Disordered" evidence="1">
    <location>
        <begin position="1"/>
        <end position="28"/>
    </location>
</feature>
<dbReference type="PANTHER" id="PTHR46715:SF1">
    <property type="entry name" value="1-PHOSPHATIDYLINOSITOL 3-PHOSPHATE 5-KINASE"/>
    <property type="match status" value="1"/>
</dbReference>
<dbReference type="AlphaFoldDB" id="A0A5N5SWM7"/>
<keyword evidence="3" id="KW-1185">Reference proteome</keyword>
<dbReference type="EMBL" id="SEYY01019128">
    <property type="protein sequence ID" value="KAB7498623.1"/>
    <property type="molecule type" value="Genomic_DNA"/>
</dbReference>
<dbReference type="GO" id="GO:0032438">
    <property type="term" value="P:melanosome organization"/>
    <property type="evidence" value="ECO:0007669"/>
    <property type="project" value="TreeGrafter"/>
</dbReference>
<dbReference type="InterPro" id="IPR043548">
    <property type="entry name" value="PIKfyve"/>
</dbReference>
<protein>
    <submittedName>
        <fullName evidence="2">Uncharacterized protein</fullName>
    </submittedName>
</protein>
<organism evidence="2 3">
    <name type="scientific">Armadillidium nasatum</name>
    <dbReference type="NCBI Taxonomy" id="96803"/>
    <lineage>
        <taxon>Eukaryota</taxon>
        <taxon>Metazoa</taxon>
        <taxon>Ecdysozoa</taxon>
        <taxon>Arthropoda</taxon>
        <taxon>Crustacea</taxon>
        <taxon>Multicrustacea</taxon>
        <taxon>Malacostraca</taxon>
        <taxon>Eumalacostraca</taxon>
        <taxon>Peracarida</taxon>
        <taxon>Isopoda</taxon>
        <taxon>Oniscidea</taxon>
        <taxon>Crinocheta</taxon>
        <taxon>Armadillidiidae</taxon>
        <taxon>Armadillidium</taxon>
    </lineage>
</organism>